<dbReference type="EMBL" id="OM236516">
    <property type="protein sequence ID" value="UNY48771.1"/>
    <property type="molecule type" value="Genomic_DNA"/>
</dbReference>
<keyword evidence="2" id="KW-1185">Reference proteome</keyword>
<sequence>MKKIEHKGYLFKIEFVGDAITPIYEFRMYKKKNFFFKEYLWKEIIHRNEIVSYKQSCDTVINEYMKEMDRL</sequence>
<protein>
    <submittedName>
        <fullName evidence="1">Uncharacterized protein</fullName>
    </submittedName>
</protein>
<organism evidence="1 2">
    <name type="scientific">Bacillus phage FADO</name>
    <dbReference type="NCBI Taxonomy" id="2917160"/>
    <lineage>
        <taxon>Viruses</taxon>
        <taxon>Duplodnaviria</taxon>
        <taxon>Heunggongvirae</taxon>
        <taxon>Uroviricota</taxon>
        <taxon>Caudoviricetes</taxon>
        <taxon>Heleneionescovirinae</taxon>
        <taxon>Zhangjivirus</taxon>
        <taxon>Zhangjivirus fado</taxon>
    </lineage>
</organism>
<dbReference type="Proteomes" id="UP000831021">
    <property type="component" value="Segment"/>
</dbReference>
<name>A0AAE9G9M3_9CAUD</name>
<reference evidence="1 2" key="1">
    <citation type="submission" date="2022-01" db="EMBL/GenBank/DDBJ databases">
        <authorList>
            <person name="Stokar-Avihail A."/>
        </authorList>
    </citation>
    <scope>NUCLEOTIDE SEQUENCE [LARGE SCALE GENOMIC DNA]</scope>
</reference>
<gene>
    <name evidence="1" type="ORF">fado_56</name>
</gene>
<proteinExistence type="predicted"/>
<accession>A0AAE9G9M3</accession>
<evidence type="ECO:0000313" key="1">
    <source>
        <dbReference type="EMBL" id="UNY48771.1"/>
    </source>
</evidence>
<evidence type="ECO:0000313" key="2">
    <source>
        <dbReference type="Proteomes" id="UP000831021"/>
    </source>
</evidence>